<accession>A0A397T1U3</accession>
<dbReference type="AlphaFoldDB" id="A0A397T1U3"/>
<proteinExistence type="predicted"/>
<gene>
    <name evidence="1" type="ORF">C1645_768753</name>
</gene>
<evidence type="ECO:0000313" key="2">
    <source>
        <dbReference type="Proteomes" id="UP000265703"/>
    </source>
</evidence>
<dbReference type="EMBL" id="QKYT01000168">
    <property type="protein sequence ID" value="RIA90866.1"/>
    <property type="molecule type" value="Genomic_DNA"/>
</dbReference>
<evidence type="ECO:0000313" key="1">
    <source>
        <dbReference type="EMBL" id="RIA90866.1"/>
    </source>
</evidence>
<dbReference type="OrthoDB" id="2344797at2759"/>
<name>A0A397T1U3_9GLOM</name>
<keyword evidence="2" id="KW-1185">Reference proteome</keyword>
<reference evidence="1 2" key="1">
    <citation type="submission" date="2018-06" db="EMBL/GenBank/DDBJ databases">
        <title>Comparative genomics reveals the genomic features of Rhizophagus irregularis, R. cerebriforme, R. diaphanum and Gigaspora rosea, and their symbiotic lifestyle signature.</title>
        <authorList>
            <person name="Morin E."/>
            <person name="San Clemente H."/>
            <person name="Chen E.C.H."/>
            <person name="De La Providencia I."/>
            <person name="Hainaut M."/>
            <person name="Kuo A."/>
            <person name="Kohler A."/>
            <person name="Murat C."/>
            <person name="Tang N."/>
            <person name="Roy S."/>
            <person name="Loubradou J."/>
            <person name="Henrissat B."/>
            <person name="Grigoriev I.V."/>
            <person name="Corradi N."/>
            <person name="Roux C."/>
            <person name="Martin F.M."/>
        </authorList>
    </citation>
    <scope>NUCLEOTIDE SEQUENCE [LARGE SCALE GENOMIC DNA]</scope>
    <source>
        <strain evidence="1 2">DAOM 227022</strain>
    </source>
</reference>
<protein>
    <submittedName>
        <fullName evidence="1">Uncharacterized protein</fullName>
    </submittedName>
</protein>
<sequence length="110" mass="12764">MQKCLDADPEKRPTTIDLLEKLKTFTTINKHQFEAANRKIRDQPLGTRPNQLSKDNIQICRKTINVATSYNGTTSFRFTNKQLQFDFDLPETKNAIEMHLCFDKESLLSN</sequence>
<dbReference type="Proteomes" id="UP000265703">
    <property type="component" value="Unassembled WGS sequence"/>
</dbReference>
<comment type="caution">
    <text evidence="1">The sequence shown here is derived from an EMBL/GenBank/DDBJ whole genome shotgun (WGS) entry which is preliminary data.</text>
</comment>
<organism evidence="1 2">
    <name type="scientific">Glomus cerebriforme</name>
    <dbReference type="NCBI Taxonomy" id="658196"/>
    <lineage>
        <taxon>Eukaryota</taxon>
        <taxon>Fungi</taxon>
        <taxon>Fungi incertae sedis</taxon>
        <taxon>Mucoromycota</taxon>
        <taxon>Glomeromycotina</taxon>
        <taxon>Glomeromycetes</taxon>
        <taxon>Glomerales</taxon>
        <taxon>Glomeraceae</taxon>
        <taxon>Glomus</taxon>
    </lineage>
</organism>